<keyword evidence="2" id="KW-1185">Reference proteome</keyword>
<dbReference type="InterPro" id="IPR016084">
    <property type="entry name" value="Haem_Oase-like_multi-hlx"/>
</dbReference>
<dbReference type="Gene3D" id="1.20.910.10">
    <property type="entry name" value="Heme oxygenase-like"/>
    <property type="match status" value="1"/>
</dbReference>
<dbReference type="Proteomes" id="UP000193870">
    <property type="component" value="Unassembled WGS sequence"/>
</dbReference>
<gene>
    <name evidence="1" type="ORF">PAM7066_01773</name>
</gene>
<name>A0A1Y5SI51_9RHOB</name>
<reference evidence="1 2" key="1">
    <citation type="submission" date="2017-03" db="EMBL/GenBank/DDBJ databases">
        <authorList>
            <person name="Afonso C.L."/>
            <person name="Miller P.J."/>
            <person name="Scott M.A."/>
            <person name="Spackman E."/>
            <person name="Goraichik I."/>
            <person name="Dimitrov K.M."/>
            <person name="Suarez D.L."/>
            <person name="Swayne D.E."/>
        </authorList>
    </citation>
    <scope>NUCLEOTIDE SEQUENCE [LARGE SCALE GENOMIC DNA]</scope>
    <source>
        <strain evidence="1 2">CECT 7066</strain>
    </source>
</reference>
<dbReference type="SUPFAM" id="SSF48613">
    <property type="entry name" value="Heme oxygenase-like"/>
    <property type="match status" value="1"/>
</dbReference>
<organism evidence="1 2">
    <name type="scientific">Palleronia marisminoris</name>
    <dbReference type="NCBI Taxonomy" id="315423"/>
    <lineage>
        <taxon>Bacteria</taxon>
        <taxon>Pseudomonadati</taxon>
        <taxon>Pseudomonadota</taxon>
        <taxon>Alphaproteobacteria</taxon>
        <taxon>Rhodobacterales</taxon>
        <taxon>Roseobacteraceae</taxon>
        <taxon>Palleronia</taxon>
    </lineage>
</organism>
<dbReference type="EMBL" id="FWFV01000004">
    <property type="protein sequence ID" value="SLN41382.1"/>
    <property type="molecule type" value="Genomic_DNA"/>
</dbReference>
<dbReference type="AlphaFoldDB" id="A0A1Y5SI51"/>
<sequence>MTSDTVSTLRSRLRADTAERHARLDRDISTIDIATRPGFVRFMQTHHRAFRALDAVAPLPALCDLADRAGRDLDHLGAPEAPVPDRGGPLDPLAVDYILQGSRLGTKVLKRRWHATDDPQVRAAGAYFDAPIDAEGWRATCDALAARPAAGPAADRVVSDALRIFDIFGTALACAPGEKGRRVA</sequence>
<dbReference type="STRING" id="315423.SAMN04488020_104150"/>
<accession>A0A1Y5SI51</accession>
<dbReference type="CDD" id="cd19166">
    <property type="entry name" value="HemeO-bac"/>
    <property type="match status" value="1"/>
</dbReference>
<evidence type="ECO:0008006" key="3">
    <source>
        <dbReference type="Google" id="ProtNLM"/>
    </source>
</evidence>
<evidence type="ECO:0000313" key="1">
    <source>
        <dbReference type="EMBL" id="SLN41382.1"/>
    </source>
</evidence>
<protein>
    <recommendedName>
        <fullName evidence="3">Heme oxygenase</fullName>
    </recommendedName>
</protein>
<evidence type="ECO:0000313" key="2">
    <source>
        <dbReference type="Proteomes" id="UP000193870"/>
    </source>
</evidence>
<proteinExistence type="predicted"/>
<dbReference type="RefSeq" id="WP_245749635.1">
    <property type="nucleotide sequence ID" value="NZ_FOPF01000004.1"/>
</dbReference>